<dbReference type="GO" id="GO:0005737">
    <property type="term" value="C:cytoplasm"/>
    <property type="evidence" value="ECO:0007669"/>
    <property type="project" value="TreeGrafter"/>
</dbReference>
<feature type="chain" id="PRO_5018584037" description="LRAT domain-containing protein" evidence="5">
    <location>
        <begin position="24"/>
        <end position="171"/>
    </location>
</feature>
<evidence type="ECO:0000313" key="7">
    <source>
        <dbReference type="EMBL" id="RVE63075.1"/>
    </source>
</evidence>
<dbReference type="InterPro" id="IPR051496">
    <property type="entry name" value="H-rev107_PLA/AT"/>
</dbReference>
<evidence type="ECO:0000256" key="2">
    <source>
        <dbReference type="ARBA" id="ARBA00022679"/>
    </source>
</evidence>
<proteinExistence type="inferred from homology"/>
<gene>
    <name evidence="7" type="ORF">OJAV_G00163240</name>
</gene>
<keyword evidence="4" id="KW-0443">Lipid metabolism</keyword>
<dbReference type="PANTHER" id="PTHR13943">
    <property type="entry name" value="HRAS-LIKE SUPPRESSOR - RELATED"/>
    <property type="match status" value="1"/>
</dbReference>
<evidence type="ECO:0000256" key="4">
    <source>
        <dbReference type="ARBA" id="ARBA00023098"/>
    </source>
</evidence>
<comment type="similarity">
    <text evidence="1">Belongs to the H-rev107 family.</text>
</comment>
<dbReference type="Pfam" id="PF04970">
    <property type="entry name" value="LRAT"/>
    <property type="match status" value="1"/>
</dbReference>
<keyword evidence="2" id="KW-0808">Transferase</keyword>
<evidence type="ECO:0000256" key="3">
    <source>
        <dbReference type="ARBA" id="ARBA00022801"/>
    </source>
</evidence>
<dbReference type="GO" id="GO:0070292">
    <property type="term" value="P:N-acylphosphatidylethanolamine metabolic process"/>
    <property type="evidence" value="ECO:0007669"/>
    <property type="project" value="TreeGrafter"/>
</dbReference>
<dbReference type="GO" id="GO:0008970">
    <property type="term" value="F:phospholipase A1 activity"/>
    <property type="evidence" value="ECO:0007669"/>
    <property type="project" value="TreeGrafter"/>
</dbReference>
<accession>A0A3S2PCD6</accession>
<protein>
    <recommendedName>
        <fullName evidence="6">LRAT domain-containing protein</fullName>
    </recommendedName>
</protein>
<feature type="domain" description="LRAT" evidence="6">
    <location>
        <begin position="38"/>
        <end position="140"/>
    </location>
</feature>
<dbReference type="EMBL" id="CM012452">
    <property type="protein sequence ID" value="RVE63075.1"/>
    <property type="molecule type" value="Genomic_DNA"/>
</dbReference>
<dbReference type="AlphaFoldDB" id="A0A3S2PCD6"/>
<feature type="signal peptide" evidence="5">
    <location>
        <begin position="1"/>
        <end position="23"/>
    </location>
</feature>
<evidence type="ECO:0000256" key="5">
    <source>
        <dbReference type="SAM" id="SignalP"/>
    </source>
</evidence>
<dbReference type="GO" id="GO:0004623">
    <property type="term" value="F:phospholipase A2 activity"/>
    <property type="evidence" value="ECO:0007669"/>
    <property type="project" value="TreeGrafter"/>
</dbReference>
<dbReference type="GO" id="GO:0016410">
    <property type="term" value="F:N-acyltransferase activity"/>
    <property type="evidence" value="ECO:0007669"/>
    <property type="project" value="TreeGrafter"/>
</dbReference>
<evidence type="ECO:0000256" key="1">
    <source>
        <dbReference type="ARBA" id="ARBA00007824"/>
    </source>
</evidence>
<keyword evidence="3" id="KW-0378">Hydrolase</keyword>
<reference evidence="7 8" key="1">
    <citation type="submission" date="2018-11" db="EMBL/GenBank/DDBJ databases">
        <authorList>
            <person name="Lopez-Roques C."/>
            <person name="Donnadieu C."/>
            <person name="Bouchez O."/>
            <person name="Klopp C."/>
            <person name="Cabau C."/>
            <person name="Zahm M."/>
        </authorList>
    </citation>
    <scope>NUCLEOTIDE SEQUENCE [LARGE SCALE GENOMIC DNA]</scope>
    <source>
        <strain evidence="7">RS831</strain>
        <tissue evidence="7">Whole body</tissue>
    </source>
</reference>
<evidence type="ECO:0000259" key="6">
    <source>
        <dbReference type="PROSITE" id="PS51934"/>
    </source>
</evidence>
<evidence type="ECO:0000313" key="8">
    <source>
        <dbReference type="Proteomes" id="UP000283210"/>
    </source>
</evidence>
<reference evidence="7 8" key="2">
    <citation type="submission" date="2019-01" db="EMBL/GenBank/DDBJ databases">
        <title>A chromosome length genome reference of the Java medaka (oryzias javanicus).</title>
        <authorList>
            <person name="Herpin A."/>
            <person name="Takehana Y."/>
            <person name="Naruse K."/>
            <person name="Ansai S."/>
            <person name="Kawaguchi M."/>
        </authorList>
    </citation>
    <scope>NUCLEOTIDE SEQUENCE [LARGE SCALE GENOMIC DNA]</scope>
    <source>
        <strain evidence="7">RS831</strain>
        <tissue evidence="7">Whole body</tissue>
    </source>
</reference>
<dbReference type="OrthoDB" id="421951at2759"/>
<dbReference type="Gene3D" id="3.90.1720.10">
    <property type="entry name" value="endopeptidase domain like (from Nostoc punctiforme)"/>
    <property type="match status" value="1"/>
</dbReference>
<keyword evidence="5" id="KW-0732">Signal</keyword>
<dbReference type="PANTHER" id="PTHR13943:SF77">
    <property type="entry name" value="LRAT DOMAIN-CONTAINING PROTEIN"/>
    <property type="match status" value="1"/>
</dbReference>
<dbReference type="Proteomes" id="UP000283210">
    <property type="component" value="Chromosome 16"/>
</dbReference>
<organism evidence="7 8">
    <name type="scientific">Oryzias javanicus</name>
    <name type="common">Javanese ricefish</name>
    <name type="synonym">Aplocheilus javanicus</name>
    <dbReference type="NCBI Taxonomy" id="123683"/>
    <lineage>
        <taxon>Eukaryota</taxon>
        <taxon>Metazoa</taxon>
        <taxon>Chordata</taxon>
        <taxon>Craniata</taxon>
        <taxon>Vertebrata</taxon>
        <taxon>Euteleostomi</taxon>
        <taxon>Actinopterygii</taxon>
        <taxon>Neopterygii</taxon>
        <taxon>Teleostei</taxon>
        <taxon>Neoteleostei</taxon>
        <taxon>Acanthomorphata</taxon>
        <taxon>Ovalentaria</taxon>
        <taxon>Atherinomorphae</taxon>
        <taxon>Beloniformes</taxon>
        <taxon>Adrianichthyidae</taxon>
        <taxon>Oryziinae</taxon>
        <taxon>Oryzias</taxon>
    </lineage>
</organism>
<sequence length="171" mass="19200">MPSMKTLLLFGLVVHVTIIIVNSKEEIPFGTILSFNRKCIKNKALYKHFALYVGDEYPGQGDIIHRVGKDKGGNITFGNLRDEGSYQPDNYLDDMDLNITVAAIKQRIQKMLNATGYNLINNNCEHAATYFRYGISSSKQLGTLAAKPMSVINGFRTKFKERVKNEMLCAS</sequence>
<dbReference type="PROSITE" id="PS51934">
    <property type="entry name" value="LRAT"/>
    <property type="match status" value="1"/>
</dbReference>
<dbReference type="InterPro" id="IPR007053">
    <property type="entry name" value="LRAT_dom"/>
</dbReference>
<name>A0A3S2PCD6_ORYJA</name>
<keyword evidence="8" id="KW-1185">Reference proteome</keyword>